<feature type="region of interest" description="Disordered" evidence="1">
    <location>
        <begin position="25"/>
        <end position="53"/>
    </location>
</feature>
<evidence type="ECO:0000313" key="2">
    <source>
        <dbReference type="EMBL" id="MBO8445052.1"/>
    </source>
</evidence>
<gene>
    <name evidence="2" type="ORF">IAC23_05075</name>
</gene>
<accession>A0A9D9HCU1</accession>
<dbReference type="AlphaFoldDB" id="A0A9D9HCU1"/>
<dbReference type="EMBL" id="JADIMO010000062">
    <property type="protein sequence ID" value="MBO8445052.1"/>
    <property type="molecule type" value="Genomic_DNA"/>
</dbReference>
<sequence length="72" mass="7396">MEKILLFAAAMLAFAGCKEVDPVEPPVPQEPDEISVSPKSGIAGGEGGKVTTTVTSNGEWTLATAGGATYDW</sequence>
<proteinExistence type="predicted"/>
<reference evidence="2" key="2">
    <citation type="journal article" date="2021" name="PeerJ">
        <title>Extensive microbial diversity within the chicken gut microbiome revealed by metagenomics and culture.</title>
        <authorList>
            <person name="Gilroy R."/>
            <person name="Ravi A."/>
            <person name="Getino M."/>
            <person name="Pursley I."/>
            <person name="Horton D.L."/>
            <person name="Alikhan N.F."/>
            <person name="Baker D."/>
            <person name="Gharbi K."/>
            <person name="Hall N."/>
            <person name="Watson M."/>
            <person name="Adriaenssens E.M."/>
            <person name="Foster-Nyarko E."/>
            <person name="Jarju S."/>
            <person name="Secka A."/>
            <person name="Antonio M."/>
            <person name="Oren A."/>
            <person name="Chaudhuri R.R."/>
            <person name="La Ragione R."/>
            <person name="Hildebrand F."/>
            <person name="Pallen M.J."/>
        </authorList>
    </citation>
    <scope>NUCLEOTIDE SEQUENCE</scope>
    <source>
        <strain evidence="2">D5-748</strain>
    </source>
</reference>
<comment type="caution">
    <text evidence="2">The sequence shown here is derived from an EMBL/GenBank/DDBJ whole genome shotgun (WGS) entry which is preliminary data.</text>
</comment>
<evidence type="ECO:0000313" key="3">
    <source>
        <dbReference type="Proteomes" id="UP000823619"/>
    </source>
</evidence>
<organism evidence="2 3">
    <name type="scientific">Candidatus Cryptobacteroides merdavium</name>
    <dbReference type="NCBI Taxonomy" id="2840769"/>
    <lineage>
        <taxon>Bacteria</taxon>
        <taxon>Pseudomonadati</taxon>
        <taxon>Bacteroidota</taxon>
        <taxon>Bacteroidia</taxon>
        <taxon>Bacteroidales</taxon>
        <taxon>Candidatus Cryptobacteroides</taxon>
    </lineage>
</organism>
<dbReference type="Proteomes" id="UP000823619">
    <property type="component" value="Unassembled WGS sequence"/>
</dbReference>
<evidence type="ECO:0000256" key="1">
    <source>
        <dbReference type="SAM" id="MobiDB-lite"/>
    </source>
</evidence>
<dbReference type="PROSITE" id="PS51257">
    <property type="entry name" value="PROKAR_LIPOPROTEIN"/>
    <property type="match status" value="1"/>
</dbReference>
<reference evidence="2" key="1">
    <citation type="submission" date="2020-10" db="EMBL/GenBank/DDBJ databases">
        <authorList>
            <person name="Gilroy R."/>
        </authorList>
    </citation>
    <scope>NUCLEOTIDE SEQUENCE</scope>
    <source>
        <strain evidence="2">D5-748</strain>
    </source>
</reference>
<name>A0A9D9HCU1_9BACT</name>
<protein>
    <submittedName>
        <fullName evidence="2">Uncharacterized protein</fullName>
    </submittedName>
</protein>
<feature type="non-terminal residue" evidence="2">
    <location>
        <position position="72"/>
    </location>
</feature>